<proteinExistence type="predicted"/>
<dbReference type="NCBIfam" id="TIGR03359">
    <property type="entry name" value="VI_chp_6"/>
    <property type="match status" value="1"/>
</dbReference>
<organism evidence="1 2">
    <name type="scientific">Gilliamella intestini</name>
    <dbReference type="NCBI Taxonomy" id="1798183"/>
    <lineage>
        <taxon>Bacteria</taxon>
        <taxon>Pseudomonadati</taxon>
        <taxon>Pseudomonadota</taxon>
        <taxon>Gammaproteobacteria</taxon>
        <taxon>Orbales</taxon>
        <taxon>Orbaceae</taxon>
        <taxon>Gilliamella</taxon>
    </lineage>
</organism>
<dbReference type="AlphaFoldDB" id="A0A1C4B2A6"/>
<name>A0A1C4B2A6_9GAMM</name>
<gene>
    <name evidence="1" type="ORF">GA0061080_101617</name>
</gene>
<keyword evidence="2" id="KW-1185">Reference proteome</keyword>
<protein>
    <submittedName>
        <fullName evidence="1">Type VI secretion system protein ImpG</fullName>
    </submittedName>
</protein>
<dbReference type="RefSeq" id="WP_091122481.1">
    <property type="nucleotide sequence ID" value="NZ_FMBA01000016.1"/>
</dbReference>
<reference evidence="2" key="1">
    <citation type="submission" date="2016-08" db="EMBL/GenBank/DDBJ databases">
        <authorList>
            <person name="Varghese N."/>
            <person name="Submissions Spin"/>
        </authorList>
    </citation>
    <scope>NUCLEOTIDE SEQUENCE [LARGE SCALE GENOMIC DNA]</scope>
    <source>
        <strain evidence="2">R-53144</strain>
    </source>
</reference>
<dbReference type="EMBL" id="FMBA01000016">
    <property type="protein sequence ID" value="SCC00868.1"/>
    <property type="molecule type" value="Genomic_DNA"/>
</dbReference>
<dbReference type="PANTHER" id="PTHR35370">
    <property type="entry name" value="CYTOPLASMIC PROTEIN-RELATED-RELATED"/>
    <property type="match status" value="1"/>
</dbReference>
<evidence type="ECO:0000313" key="1">
    <source>
        <dbReference type="EMBL" id="SCC00868.1"/>
    </source>
</evidence>
<dbReference type="Proteomes" id="UP000199698">
    <property type="component" value="Unassembled WGS sequence"/>
</dbReference>
<dbReference type="OrthoDB" id="9763676at2"/>
<dbReference type="PIRSF" id="PIRSF028304">
    <property type="entry name" value="UCP028304"/>
    <property type="match status" value="1"/>
</dbReference>
<dbReference type="PANTHER" id="PTHR35370:SF1">
    <property type="entry name" value="TYPE VI SECRETION SYSTEM COMPONENT TSSF1"/>
    <property type="match status" value="1"/>
</dbReference>
<dbReference type="STRING" id="1798183.GA0061080_101617"/>
<dbReference type="InterPro" id="IPR010272">
    <property type="entry name" value="T6SS_TssF"/>
</dbReference>
<evidence type="ECO:0000313" key="2">
    <source>
        <dbReference type="Proteomes" id="UP000199698"/>
    </source>
</evidence>
<accession>A0A1C4B2A6</accession>
<sequence length="583" mass="67880">MSLITEQFHDEIVFIRDIAHDFAKVHPQLLQFIIEDEKDPDVERLIEGLAYITSQLKLKLKYDLPELIQSLLVLLWPNYLKPIPSLTILEASIHDKTTNAMLLKGSEIKHQATSTASYTFQTCRDLLVTPLVIKDIKLSHQLQQNSLIIDFALDPHLKLNNLNALQFYLGDDSYVGSILYMMLLNYVTSGCIIVNGVELPLTNLRFNPIGFNHEQTLLPYADNTNKGFRTLHEYFAFPEGFLFLQILHDDNNLFPTSINCTHFQLKINFNCDIDPKIKLRKHMIKINCVPAINLFYHDAEPILLDGKKEKYPLEANYQYRDNFEIYSVVRVESRTKKNEIVEYCDFNSFEHKNQLYKDQNKRFYNITQTQDKRTLTIRHWISFVRNDEKDWINNIETISVRLLCSNKDKPSELKIGDLKQVISIDDKSQITLKNIIRPTLQLVPMIDESQYWTTISNLAKNYKSLLQQDILKQIFQSYHFPAMHNPQQERTLLKILSGIVKIESCQVKRKLANKMVVQGVKTYIHLSQSVFKSEGDLYLWGTVLAHFLAQQAALNSFHLLVIVNIDNQEHYTWPVKVGQHLLI</sequence>
<dbReference type="Pfam" id="PF05947">
    <property type="entry name" value="T6SS_TssF"/>
    <property type="match status" value="1"/>
</dbReference>